<gene>
    <name evidence="1" type="ORF">MSG28_012874</name>
</gene>
<sequence length="282" mass="32533">MVKLLITAVVAAAAIWSFKVWEYSALPELDPEERWGLRESRVANDISVREFQVVFSEEMINDLKHRLKNFRPPAPPLDGVAFQYGFNSRQLDSWKYYWTEKYNFTEREKFLNRFQNFKTNIQGLDIHFIWVKPKEVPPEVAVVPILLLHGWPGSVREFYELIPHLTTLGPGQEFVFEVIAPSLPGFGYSDAPIRSGLGSPQIAVIMRNLMRRLGHQQFYMQAGDWGGEVAADLATLYPDEVLGFHSNLVIVKCFWEDRHCQEEYAAENLAESNFSEAKYILN</sequence>
<keyword evidence="2" id="KW-1185">Reference proteome</keyword>
<evidence type="ECO:0000313" key="1">
    <source>
        <dbReference type="EMBL" id="KAI8423873.1"/>
    </source>
</evidence>
<proteinExistence type="predicted"/>
<dbReference type="EMBL" id="CM046122">
    <property type="protein sequence ID" value="KAI8423873.1"/>
    <property type="molecule type" value="Genomic_DNA"/>
</dbReference>
<accession>A0ACC0JID0</accession>
<organism evidence="1 2">
    <name type="scientific">Choristoneura fumiferana</name>
    <name type="common">Spruce budworm moth</name>
    <name type="synonym">Archips fumiferana</name>
    <dbReference type="NCBI Taxonomy" id="7141"/>
    <lineage>
        <taxon>Eukaryota</taxon>
        <taxon>Metazoa</taxon>
        <taxon>Ecdysozoa</taxon>
        <taxon>Arthropoda</taxon>
        <taxon>Hexapoda</taxon>
        <taxon>Insecta</taxon>
        <taxon>Pterygota</taxon>
        <taxon>Neoptera</taxon>
        <taxon>Endopterygota</taxon>
        <taxon>Lepidoptera</taxon>
        <taxon>Glossata</taxon>
        <taxon>Ditrysia</taxon>
        <taxon>Tortricoidea</taxon>
        <taxon>Tortricidae</taxon>
        <taxon>Tortricinae</taxon>
        <taxon>Choristoneura</taxon>
    </lineage>
</organism>
<evidence type="ECO:0000313" key="2">
    <source>
        <dbReference type="Proteomes" id="UP001064048"/>
    </source>
</evidence>
<name>A0ACC0JID0_CHOFU</name>
<dbReference type="Proteomes" id="UP001064048">
    <property type="component" value="Chromosome 22"/>
</dbReference>
<protein>
    <submittedName>
        <fullName evidence="1">Uncharacterized protein</fullName>
    </submittedName>
</protein>
<reference evidence="1 2" key="1">
    <citation type="journal article" date="2022" name="Genome Biol. Evol.">
        <title>The Spruce Budworm Genome: Reconstructing the Evolutionary History of Antifreeze Proteins.</title>
        <authorList>
            <person name="Beliveau C."/>
            <person name="Gagne P."/>
            <person name="Picq S."/>
            <person name="Vernygora O."/>
            <person name="Keeling C.I."/>
            <person name="Pinkney K."/>
            <person name="Doucet D."/>
            <person name="Wen F."/>
            <person name="Johnston J.S."/>
            <person name="Maaroufi H."/>
            <person name="Boyle B."/>
            <person name="Laroche J."/>
            <person name="Dewar K."/>
            <person name="Juretic N."/>
            <person name="Blackburn G."/>
            <person name="Nisole A."/>
            <person name="Brunet B."/>
            <person name="Brandao M."/>
            <person name="Lumley L."/>
            <person name="Duan J."/>
            <person name="Quan G."/>
            <person name="Lucarotti C.J."/>
            <person name="Roe A.D."/>
            <person name="Sperling F.A.H."/>
            <person name="Levesque R.C."/>
            <person name="Cusson M."/>
        </authorList>
    </citation>
    <scope>NUCLEOTIDE SEQUENCE [LARGE SCALE GENOMIC DNA]</scope>
    <source>
        <strain evidence="1">Glfc:IPQL:Cfum</strain>
    </source>
</reference>
<comment type="caution">
    <text evidence="1">The sequence shown here is derived from an EMBL/GenBank/DDBJ whole genome shotgun (WGS) entry which is preliminary data.</text>
</comment>